<evidence type="ECO:0000313" key="1">
    <source>
        <dbReference type="EMBL" id="KAF5397615.1"/>
    </source>
</evidence>
<gene>
    <name evidence="1" type="ORF">PHET_09453</name>
</gene>
<protein>
    <submittedName>
        <fullName evidence="1">Uncharacterized protein</fullName>
    </submittedName>
</protein>
<organism evidence="1 2">
    <name type="scientific">Paragonimus heterotremus</name>
    <dbReference type="NCBI Taxonomy" id="100268"/>
    <lineage>
        <taxon>Eukaryota</taxon>
        <taxon>Metazoa</taxon>
        <taxon>Spiralia</taxon>
        <taxon>Lophotrochozoa</taxon>
        <taxon>Platyhelminthes</taxon>
        <taxon>Trematoda</taxon>
        <taxon>Digenea</taxon>
        <taxon>Plagiorchiida</taxon>
        <taxon>Troglotremata</taxon>
        <taxon>Troglotrematidae</taxon>
        <taxon>Paragonimus</taxon>
    </lineage>
</organism>
<accession>A0A8J4WNU1</accession>
<proteinExistence type="predicted"/>
<reference evidence="1" key="1">
    <citation type="submission" date="2019-05" db="EMBL/GenBank/DDBJ databases">
        <title>Annotation for the trematode Paragonimus heterotremus.</title>
        <authorList>
            <person name="Choi Y.-J."/>
        </authorList>
    </citation>
    <scope>NUCLEOTIDE SEQUENCE</scope>
    <source>
        <strain evidence="1">LC</strain>
    </source>
</reference>
<name>A0A8J4WNU1_9TREM</name>
<evidence type="ECO:0000313" key="2">
    <source>
        <dbReference type="Proteomes" id="UP000748531"/>
    </source>
</evidence>
<sequence>MEQISSDVQQVKAILFTRTSEAEVVARTVEQRLDLPEREIQRPYGNPKSCWSFIKEVQIAIEGKRTDNQARLTYLIRFCDGQAKVTIQLCIVLDAAEGYVLARSILRKRSDQNYIVTRSFIDEFLNGSRLSPGGLTALIYLVQQMRVYDSTPTQLKYGSHLNASISSSF</sequence>
<dbReference type="OrthoDB" id="6283219at2759"/>
<dbReference type="AlphaFoldDB" id="A0A8J4WNU1"/>
<dbReference type="Proteomes" id="UP000748531">
    <property type="component" value="Unassembled WGS sequence"/>
</dbReference>
<comment type="caution">
    <text evidence="1">The sequence shown here is derived from an EMBL/GenBank/DDBJ whole genome shotgun (WGS) entry which is preliminary data.</text>
</comment>
<keyword evidence="2" id="KW-1185">Reference proteome</keyword>
<dbReference type="EMBL" id="LUCH01006019">
    <property type="protein sequence ID" value="KAF5397615.1"/>
    <property type="molecule type" value="Genomic_DNA"/>
</dbReference>